<feature type="transmembrane region" description="Helical" evidence="1">
    <location>
        <begin position="20"/>
        <end position="44"/>
    </location>
</feature>
<keyword evidence="1" id="KW-0812">Transmembrane</keyword>
<keyword evidence="1" id="KW-1133">Transmembrane helix</keyword>
<evidence type="ECO:0000256" key="1">
    <source>
        <dbReference type="SAM" id="Phobius"/>
    </source>
</evidence>
<sequence length="80" mass="8152">MVVVAVPDFTVVVVTPDATVVVVTAGAVVVVVAGVLPTTAVHVIPDGLSAESTANVIWAFQYLSSCVAEAKPRVHAKPTL</sequence>
<dbReference type="AlphaFoldDB" id="A0A6J6ND77"/>
<reference evidence="2" key="1">
    <citation type="submission" date="2020-05" db="EMBL/GenBank/DDBJ databases">
        <authorList>
            <person name="Chiriac C."/>
            <person name="Salcher M."/>
            <person name="Ghai R."/>
            <person name="Kavagutti S V."/>
        </authorList>
    </citation>
    <scope>NUCLEOTIDE SEQUENCE</scope>
</reference>
<evidence type="ECO:0000313" key="2">
    <source>
        <dbReference type="EMBL" id="CAB4682705.1"/>
    </source>
</evidence>
<proteinExistence type="predicted"/>
<keyword evidence="1" id="KW-0472">Membrane</keyword>
<gene>
    <name evidence="2" type="ORF">UFOPK2366_00316</name>
</gene>
<dbReference type="EMBL" id="CAEZXM010000037">
    <property type="protein sequence ID" value="CAB4682705.1"/>
    <property type="molecule type" value="Genomic_DNA"/>
</dbReference>
<accession>A0A6J6ND77</accession>
<name>A0A6J6ND77_9ZZZZ</name>
<organism evidence="2">
    <name type="scientific">freshwater metagenome</name>
    <dbReference type="NCBI Taxonomy" id="449393"/>
    <lineage>
        <taxon>unclassified sequences</taxon>
        <taxon>metagenomes</taxon>
        <taxon>ecological metagenomes</taxon>
    </lineage>
</organism>
<protein>
    <submittedName>
        <fullName evidence="2">Unannotated protein</fullName>
    </submittedName>
</protein>